<gene>
    <name evidence="1" type="ORF">MEDL_12564</name>
</gene>
<reference evidence="1" key="1">
    <citation type="submission" date="2021-03" db="EMBL/GenBank/DDBJ databases">
        <authorList>
            <person name="Bekaert M."/>
        </authorList>
    </citation>
    <scope>NUCLEOTIDE SEQUENCE</scope>
</reference>
<comment type="caution">
    <text evidence="1">The sequence shown here is derived from an EMBL/GenBank/DDBJ whole genome shotgun (WGS) entry which is preliminary data.</text>
</comment>
<accession>A0A8S3QLW1</accession>
<sequence>MKVSAKLSAVSFIRLEVDLQYPLLDWRLEYPLLDWRLGMKETKYELGNQAVSAVSFIRLEIGGMKETFIRLEVSAVSVSFIRLETEKETKLYLQYPLLDWRYEGNQAVSVGVSFIRLEYPLLDWRFEETKAVSAVSFIRLEIGGNEGNQAVSAVSLLDWRYEGHHAVSVVSFIRFGDWRLGMKDTMLYLQYPLLDWRYEGNQAVVSFIRLEIEAEGNQAVSVPLLDWRYHQAVSASFIRLEIGGMKETKLYLQYPLLDWRHEGHHAVSAVSFIRLEVWKETKLCLQYPLLDLRYPLLDWSMKGNQKYLYPADWIAVSVSFIRLEVMKGHQTVSVVSFIRLENGGMKETKLSAVSFIRLEVEGNQAVSVVSFIRLEIGEGNQAVSAVIRLRYEGHQAVSAVSLLDWRYEGHQAVSAVSFIRLEIGGMKEAKLYLQYPLLDWRYEGNQAVSAVSRYEETSLVTVSLIRLEIGGSEGPSCIQYQLWSIGRTNQAVVLQAVSASFIRLEYPLLDWRYEGNQAVSAVSSLLDWRYEGNQDVSVVSLLDWRYEGHQAVSVVSFIRLEEGRTPRLYLQYPLLDWRLRHEGNQAVSAVSFIRLEIGGMKDTKLHLQYPLLDLRYEGNQAVSAVSFLLDWRLEVAEGHQAVSAVSFIRFAHELLVSAVSSIRLEIGGMKETKLYLVSLLDWRYEGNQDVSAVSFIRLETGGMKETKLYLQYPLLDWRYEGKPSCTCKNPLLDWRYEGNQAYPLMGGNYEGHKLYLQYPLMGGGYEGHQAVSAVSFIRLEIGSMKDTMLYLQYPLLDWRFEGHQAVSAVSFIRLEIGGMKDTKLYLVSFIRLEVCEGNQAVSAVSFIRMEDLRHEGNQAVSAVSFIRLEVWGRTPKAVSILSFIRLEIGEYEGHQAVSAVSFIRLEIGVYEGNQAVSALSFIRLEAKETKLYLQYPLLDWRYEGNQAVPAVSFIRLEYPLWVLELSGSFIEGHHEAVSVVSFIRIGDWRYEGNQAVSAVSLLGGGMKDTKLLSAVSFNGTGGMKRKPSCICSIFIGVDWRYEGHQAVSAVSFIGAGSMTPKKKLYLQYLYLGGGMKTPSCITTVSFIGVEIGGMKENQAASVVSSLDWRLRYEGNQAVSAFRLEVLVSADPLLDWRYEGNLQYPLLDWRKPAVSAVSLLGGSMKDTKSCICSWRLEVHERKPAALSAVSFIRLESMKKPSCICSILGGDWKYEGHQAVSAVSFIRWEIGVSLQYPLLDWKKETNQAVSAVSFIRLEIGGEKETKLYLQYPLLDLRYEGNQAVVSAVSFIRLVMKDTKLYLQYPLLDWRIGGMKDTKAVSAASFIRLEARKENQAVSCSILCIRLEIGGMKEMTVSAVSFIRFGRYEGHHAVSAVSFIRLEYGNQAVSHDWRQRETKLYLQHPLLDWRWQRKQAVSVVSFIDLGMKKAKLYLVSFIRLEIGGMKENQAVSAVSFIRLEIEAKETKLHLQYPLLDWRYEGNQAPCICIPFIRLRIWRHGKRHQAVSAVSFIRSWLKHTAVSAVSFIKGGDETKLYLQHPLLDWQMTHKHPSLQTGVHEGNQAIGGENQVRSVAFIRLRYEGNQALLDWIRLINDHSSCIRRLPLLENQAVSADPLLDWRLGGKGNQAVSAVSFIRLEAKTHAHTTTQYPFIRLEIGGMKETKLCLQYPLLWSLYPLLGLDEGHQAVSAVSFIRLEIGSMTPGHQAASEYPLLVEHPLLDWRYEGNQVSVYLTGGRRKPSHVSCILNRLEVAEVMAKLYLQYPLLDWRHEGHTLIDWRLEVQLKTQAVSVVSFIRLRYEGNQAVSAASITDWRYEGHQAVYLQYPLLDWRYEGNQAVSAYPLLDWREVEGNHYLKYPLLDWRYEGNHAVSAVSFIRLEYPLLDWSMEGTMLYLQYPLLDWRYEGTKLYLQYPLLRYEGHHGIWIDEGNQAVSAVSLY</sequence>
<organism evidence="1 2">
    <name type="scientific">Mytilus edulis</name>
    <name type="common">Blue mussel</name>
    <dbReference type="NCBI Taxonomy" id="6550"/>
    <lineage>
        <taxon>Eukaryota</taxon>
        <taxon>Metazoa</taxon>
        <taxon>Spiralia</taxon>
        <taxon>Lophotrochozoa</taxon>
        <taxon>Mollusca</taxon>
        <taxon>Bivalvia</taxon>
        <taxon>Autobranchia</taxon>
        <taxon>Pteriomorphia</taxon>
        <taxon>Mytilida</taxon>
        <taxon>Mytiloidea</taxon>
        <taxon>Mytilidae</taxon>
        <taxon>Mytilinae</taxon>
        <taxon>Mytilus</taxon>
    </lineage>
</organism>
<name>A0A8S3QLW1_MYTED</name>
<dbReference type="Proteomes" id="UP000683360">
    <property type="component" value="Unassembled WGS sequence"/>
</dbReference>
<evidence type="ECO:0000313" key="2">
    <source>
        <dbReference type="Proteomes" id="UP000683360"/>
    </source>
</evidence>
<keyword evidence="2" id="KW-1185">Reference proteome</keyword>
<protein>
    <submittedName>
        <fullName evidence="1">Uncharacterized protein</fullName>
    </submittedName>
</protein>
<evidence type="ECO:0000313" key="1">
    <source>
        <dbReference type="EMBL" id="CAG2197672.1"/>
    </source>
</evidence>
<dbReference type="EMBL" id="CAJPWZ010000654">
    <property type="protein sequence ID" value="CAG2197672.1"/>
    <property type="molecule type" value="Genomic_DNA"/>
</dbReference>
<proteinExistence type="predicted"/>